<dbReference type="HOGENOM" id="CLU_1871567_0_0_3"/>
<evidence type="ECO:0000313" key="2">
    <source>
        <dbReference type="Proteomes" id="UP000000268"/>
    </source>
</evidence>
<name>B0CAZ8_ACAM1</name>
<proteinExistence type="predicted"/>
<gene>
    <name evidence="1" type="ordered locus">AM1_0431</name>
</gene>
<dbReference type="KEGG" id="amr:AM1_0431"/>
<dbReference type="OrthoDB" id="511993at2"/>
<dbReference type="RefSeq" id="WP_012161095.1">
    <property type="nucleotide sequence ID" value="NC_009925.1"/>
</dbReference>
<dbReference type="AlphaFoldDB" id="B0CAZ8"/>
<accession>B0CAZ8</accession>
<protein>
    <submittedName>
        <fullName evidence="1">Uncharacterized protein</fullName>
    </submittedName>
</protein>
<organism evidence="1 2">
    <name type="scientific">Acaryochloris marina (strain MBIC 11017)</name>
    <dbReference type="NCBI Taxonomy" id="329726"/>
    <lineage>
        <taxon>Bacteria</taxon>
        <taxon>Bacillati</taxon>
        <taxon>Cyanobacteriota</taxon>
        <taxon>Cyanophyceae</taxon>
        <taxon>Acaryochloridales</taxon>
        <taxon>Acaryochloridaceae</taxon>
        <taxon>Acaryochloris</taxon>
    </lineage>
</organism>
<dbReference type="STRING" id="329726.AM1_0431"/>
<evidence type="ECO:0000313" key="1">
    <source>
        <dbReference type="EMBL" id="ABW25488.1"/>
    </source>
</evidence>
<reference evidence="1 2" key="1">
    <citation type="journal article" date="2008" name="Proc. Natl. Acad. Sci. U.S.A.">
        <title>Niche adaptation and genome expansion in the chlorophyll d-producing cyanobacterium Acaryochloris marina.</title>
        <authorList>
            <person name="Swingley W.D."/>
            <person name="Chen M."/>
            <person name="Cheung P.C."/>
            <person name="Conrad A.L."/>
            <person name="Dejesa L.C."/>
            <person name="Hao J."/>
            <person name="Honchak B.M."/>
            <person name="Karbach L.E."/>
            <person name="Kurdoglu A."/>
            <person name="Lahiri S."/>
            <person name="Mastrian S.D."/>
            <person name="Miyashita H."/>
            <person name="Page L."/>
            <person name="Ramakrishna P."/>
            <person name="Satoh S."/>
            <person name="Sattley W.M."/>
            <person name="Shimada Y."/>
            <person name="Taylor H.L."/>
            <person name="Tomo T."/>
            <person name="Tsuchiya T."/>
            <person name="Wang Z.T."/>
            <person name="Raymond J."/>
            <person name="Mimuro M."/>
            <person name="Blankenship R.E."/>
            <person name="Touchman J.W."/>
        </authorList>
    </citation>
    <scope>NUCLEOTIDE SEQUENCE [LARGE SCALE GENOMIC DNA]</scope>
    <source>
        <strain evidence="2">MBIC 11017</strain>
    </source>
</reference>
<dbReference type="EMBL" id="CP000828">
    <property type="protein sequence ID" value="ABW25488.1"/>
    <property type="molecule type" value="Genomic_DNA"/>
</dbReference>
<sequence length="131" mass="14879">MADLSRDIQACLQQILHQSEQMFDASVDMLDQTLSQIEQGVEEYVEPIVKEIEQGLDEVLDPIIVDLIAFEHELEEMASPLTQRLYPLFDQQPACVGCRHYYGKTYGETFLVCGMHPYGASTNSCPDWESC</sequence>
<dbReference type="Proteomes" id="UP000000268">
    <property type="component" value="Chromosome"/>
</dbReference>
<keyword evidence="2" id="KW-1185">Reference proteome</keyword>
<dbReference type="eggNOG" id="ENOG5032YBC">
    <property type="taxonomic scope" value="Bacteria"/>
</dbReference>